<evidence type="ECO:0008006" key="3">
    <source>
        <dbReference type="Google" id="ProtNLM"/>
    </source>
</evidence>
<evidence type="ECO:0000313" key="1">
    <source>
        <dbReference type="EMBL" id="MDR7354771.1"/>
    </source>
</evidence>
<comment type="caution">
    <text evidence="1">The sequence shown here is derived from an EMBL/GenBank/DDBJ whole genome shotgun (WGS) entry which is preliminary data.</text>
</comment>
<keyword evidence="2" id="KW-1185">Reference proteome</keyword>
<dbReference type="Proteomes" id="UP001183619">
    <property type="component" value="Unassembled WGS sequence"/>
</dbReference>
<evidence type="ECO:0000313" key="2">
    <source>
        <dbReference type="Proteomes" id="UP001183619"/>
    </source>
</evidence>
<organism evidence="1 2">
    <name type="scientific">Corynebacterium felinum</name>
    <dbReference type="NCBI Taxonomy" id="131318"/>
    <lineage>
        <taxon>Bacteria</taxon>
        <taxon>Bacillati</taxon>
        <taxon>Actinomycetota</taxon>
        <taxon>Actinomycetes</taxon>
        <taxon>Mycobacteriales</taxon>
        <taxon>Corynebacteriaceae</taxon>
        <taxon>Corynebacterium</taxon>
    </lineage>
</organism>
<dbReference type="RefSeq" id="WP_277104168.1">
    <property type="nucleotide sequence ID" value="NZ_BAAAJS010000071.1"/>
</dbReference>
<dbReference type="Gene3D" id="1.20.90.10">
    <property type="entry name" value="Phospholipase A2 domain"/>
    <property type="match status" value="1"/>
</dbReference>
<sequence>MMREISKNFDVVAAKKNDASEFIITAATEYNEAAASTGEKQIDDRALSIGFPIHGNWCGPGHSGPDAHIDLLDSRCKTHDLCYANEGYFHKSCDRALVAQLTLDLHAGQYSGWVKAKAIAIRSVFLPNAAP</sequence>
<protein>
    <recommendedName>
        <fullName evidence="3">Phospholipase A2</fullName>
    </recommendedName>
</protein>
<proteinExistence type="predicted"/>
<name>A0ABU2B8Q8_9CORY</name>
<gene>
    <name evidence="1" type="ORF">J2S37_001309</name>
</gene>
<accession>A0ABU2B8Q8</accession>
<dbReference type="SUPFAM" id="SSF48619">
    <property type="entry name" value="Phospholipase A2, PLA2"/>
    <property type="match status" value="1"/>
</dbReference>
<dbReference type="InterPro" id="IPR036444">
    <property type="entry name" value="PLipase_A2_dom_sf"/>
</dbReference>
<reference evidence="1 2" key="1">
    <citation type="submission" date="2023-07" db="EMBL/GenBank/DDBJ databases">
        <title>Sequencing the genomes of 1000 actinobacteria strains.</title>
        <authorList>
            <person name="Klenk H.-P."/>
        </authorList>
    </citation>
    <scope>NUCLEOTIDE SEQUENCE [LARGE SCALE GENOMIC DNA]</scope>
    <source>
        <strain evidence="1 2">DSM 44508</strain>
    </source>
</reference>
<dbReference type="EMBL" id="JAVDYF010000001">
    <property type="protein sequence ID" value="MDR7354771.1"/>
    <property type="molecule type" value="Genomic_DNA"/>
</dbReference>